<feature type="region of interest" description="Disordered" evidence="1">
    <location>
        <begin position="28"/>
        <end position="188"/>
    </location>
</feature>
<gene>
    <name evidence="2" type="ORF">PAXINDRAFT_103744</name>
</gene>
<feature type="compositionally biased region" description="Basic and acidic residues" evidence="1">
    <location>
        <begin position="55"/>
        <end position="65"/>
    </location>
</feature>
<dbReference type="EMBL" id="KN820918">
    <property type="protein sequence ID" value="KIJ05521.1"/>
    <property type="molecule type" value="Genomic_DNA"/>
</dbReference>
<reference evidence="2 3" key="1">
    <citation type="submission" date="2014-06" db="EMBL/GenBank/DDBJ databases">
        <authorList>
            <consortium name="DOE Joint Genome Institute"/>
            <person name="Kuo A."/>
            <person name="Kohler A."/>
            <person name="Nagy L.G."/>
            <person name="Floudas D."/>
            <person name="Copeland A."/>
            <person name="Barry K.W."/>
            <person name="Cichocki N."/>
            <person name="Veneault-Fourrey C."/>
            <person name="LaButti K."/>
            <person name="Lindquist E.A."/>
            <person name="Lipzen A."/>
            <person name="Lundell T."/>
            <person name="Morin E."/>
            <person name="Murat C."/>
            <person name="Sun H."/>
            <person name="Tunlid A."/>
            <person name="Henrissat B."/>
            <person name="Grigoriev I.V."/>
            <person name="Hibbett D.S."/>
            <person name="Martin F."/>
            <person name="Nordberg H.P."/>
            <person name="Cantor M.N."/>
            <person name="Hua S.X."/>
        </authorList>
    </citation>
    <scope>NUCLEOTIDE SEQUENCE [LARGE SCALE GENOMIC DNA]</scope>
    <source>
        <strain evidence="2 3">ATCC 200175</strain>
    </source>
</reference>
<feature type="compositionally biased region" description="Basic and acidic residues" evidence="1">
    <location>
        <begin position="28"/>
        <end position="40"/>
    </location>
</feature>
<dbReference type="HOGENOM" id="CLU_1034787_0_0_1"/>
<feature type="compositionally biased region" description="Basic and acidic residues" evidence="1">
    <location>
        <begin position="142"/>
        <end position="156"/>
    </location>
</feature>
<accession>A0A0C9TE67</accession>
<evidence type="ECO:0000313" key="2">
    <source>
        <dbReference type="EMBL" id="KIJ05521.1"/>
    </source>
</evidence>
<evidence type="ECO:0000256" key="1">
    <source>
        <dbReference type="SAM" id="MobiDB-lite"/>
    </source>
</evidence>
<feature type="compositionally biased region" description="Basic and acidic residues" evidence="1">
    <location>
        <begin position="125"/>
        <end position="134"/>
    </location>
</feature>
<reference evidence="3" key="2">
    <citation type="submission" date="2015-01" db="EMBL/GenBank/DDBJ databases">
        <title>Evolutionary Origins and Diversification of the Mycorrhizal Mutualists.</title>
        <authorList>
            <consortium name="DOE Joint Genome Institute"/>
            <consortium name="Mycorrhizal Genomics Consortium"/>
            <person name="Kohler A."/>
            <person name="Kuo A."/>
            <person name="Nagy L.G."/>
            <person name="Floudas D."/>
            <person name="Copeland A."/>
            <person name="Barry K.W."/>
            <person name="Cichocki N."/>
            <person name="Veneault-Fourrey C."/>
            <person name="LaButti K."/>
            <person name="Lindquist E.A."/>
            <person name="Lipzen A."/>
            <person name="Lundell T."/>
            <person name="Morin E."/>
            <person name="Murat C."/>
            <person name="Riley R."/>
            <person name="Ohm R."/>
            <person name="Sun H."/>
            <person name="Tunlid A."/>
            <person name="Henrissat B."/>
            <person name="Grigoriev I.V."/>
            <person name="Hibbett D.S."/>
            <person name="Martin F."/>
        </authorList>
    </citation>
    <scope>NUCLEOTIDE SEQUENCE [LARGE SCALE GENOMIC DNA]</scope>
    <source>
        <strain evidence="3">ATCC 200175</strain>
    </source>
</reference>
<keyword evidence="3" id="KW-1185">Reference proteome</keyword>
<dbReference type="AlphaFoldDB" id="A0A0C9TE67"/>
<sequence>MFAPLSVDEGRKKRFAKFRIRNVFTWKKKNEELETQEQRPPKRAFKFRTMLTRKKKDETQSKSDHQQGVGGAEIDAPPETTPPELTAKGKGKQKEINPNPAPARHNGRASTRTDKHQPTTSASQTKREVRDRVARVRQAIMRRRDGSTARTHDRLENTTAGDRNSNERGAAGPSRMSRDPSNRRPWITFPRRIRNPKVVEIMEGHMPDRYVSGHKFAKKKKKSSVESESGSGSENAEDGTEDGDEAEEAPRNKTPGGLIGILCFCSCIP</sequence>
<feature type="compositionally biased region" description="Acidic residues" evidence="1">
    <location>
        <begin position="235"/>
        <end position="247"/>
    </location>
</feature>
<organism evidence="2 3">
    <name type="scientific">Paxillus involutus ATCC 200175</name>
    <dbReference type="NCBI Taxonomy" id="664439"/>
    <lineage>
        <taxon>Eukaryota</taxon>
        <taxon>Fungi</taxon>
        <taxon>Dikarya</taxon>
        <taxon>Basidiomycota</taxon>
        <taxon>Agaricomycotina</taxon>
        <taxon>Agaricomycetes</taxon>
        <taxon>Agaricomycetidae</taxon>
        <taxon>Boletales</taxon>
        <taxon>Paxilineae</taxon>
        <taxon>Paxillaceae</taxon>
        <taxon>Paxillus</taxon>
    </lineage>
</organism>
<feature type="compositionally biased region" description="Basic residues" evidence="1">
    <location>
        <begin position="41"/>
        <end position="54"/>
    </location>
</feature>
<dbReference type="OrthoDB" id="10489344at2759"/>
<protein>
    <submittedName>
        <fullName evidence="2">Uncharacterized protein</fullName>
    </submittedName>
</protein>
<proteinExistence type="predicted"/>
<evidence type="ECO:0000313" key="3">
    <source>
        <dbReference type="Proteomes" id="UP000053647"/>
    </source>
</evidence>
<dbReference type="Proteomes" id="UP000053647">
    <property type="component" value="Unassembled WGS sequence"/>
</dbReference>
<feature type="region of interest" description="Disordered" evidence="1">
    <location>
        <begin position="204"/>
        <end position="259"/>
    </location>
</feature>
<name>A0A0C9TE67_PAXIN</name>